<name>A0AAN6TQR5_9PEZI</name>
<organism evidence="1 2">
    <name type="scientific">Parathielavia appendiculata</name>
    <dbReference type="NCBI Taxonomy" id="2587402"/>
    <lineage>
        <taxon>Eukaryota</taxon>
        <taxon>Fungi</taxon>
        <taxon>Dikarya</taxon>
        <taxon>Ascomycota</taxon>
        <taxon>Pezizomycotina</taxon>
        <taxon>Sordariomycetes</taxon>
        <taxon>Sordariomycetidae</taxon>
        <taxon>Sordariales</taxon>
        <taxon>Chaetomiaceae</taxon>
        <taxon>Parathielavia</taxon>
    </lineage>
</organism>
<proteinExistence type="predicted"/>
<dbReference type="Proteomes" id="UP001302602">
    <property type="component" value="Unassembled WGS sequence"/>
</dbReference>
<evidence type="ECO:0000313" key="2">
    <source>
        <dbReference type="Proteomes" id="UP001302602"/>
    </source>
</evidence>
<sequence length="369" mass="42657">MAQEIRQKQYTTPKKVRIQGAIDFLEAKGIPHHKNDIFRFYGASRRSGWRALAEPRELDGRRLGHTILRPEQRGRPRKLSASDLAVIERFIDNNGFDGRMVPWAGLPAAAGLDVDVCGETVRRAVKDLNLRMCVACEKKYTSPRLRERRVDYARVMLERYPDPADWRHIRFSDECHFGWGPQGKVWVIRRPWERQCPDCLLEKEMPAEKDLKRRHCWAAVGYDFKSSLTWYDVPGNSNGKMSMQIYRYHILEPIVGGWLREGQSFVLEEDNDSGHGTSKSNIVRTWKKANGLDYFFNCASSPDFSPIEKAWQGPKEYVKKRPCWEDDLVKELAEEGWAAVKQETINGWVDKIPQILKECLELEGGMTGN</sequence>
<evidence type="ECO:0008006" key="3">
    <source>
        <dbReference type="Google" id="ProtNLM"/>
    </source>
</evidence>
<accession>A0AAN6TQR5</accession>
<reference evidence="1" key="1">
    <citation type="journal article" date="2023" name="Mol. Phylogenet. Evol.">
        <title>Genome-scale phylogeny and comparative genomics of the fungal order Sordariales.</title>
        <authorList>
            <person name="Hensen N."/>
            <person name="Bonometti L."/>
            <person name="Westerberg I."/>
            <person name="Brannstrom I.O."/>
            <person name="Guillou S."/>
            <person name="Cros-Aarteil S."/>
            <person name="Calhoun S."/>
            <person name="Haridas S."/>
            <person name="Kuo A."/>
            <person name="Mondo S."/>
            <person name="Pangilinan J."/>
            <person name="Riley R."/>
            <person name="LaButti K."/>
            <person name="Andreopoulos B."/>
            <person name="Lipzen A."/>
            <person name="Chen C."/>
            <person name="Yan M."/>
            <person name="Daum C."/>
            <person name="Ng V."/>
            <person name="Clum A."/>
            <person name="Steindorff A."/>
            <person name="Ohm R.A."/>
            <person name="Martin F."/>
            <person name="Silar P."/>
            <person name="Natvig D.O."/>
            <person name="Lalanne C."/>
            <person name="Gautier V."/>
            <person name="Ament-Velasquez S.L."/>
            <person name="Kruys A."/>
            <person name="Hutchinson M.I."/>
            <person name="Powell A.J."/>
            <person name="Barry K."/>
            <person name="Miller A.N."/>
            <person name="Grigoriev I.V."/>
            <person name="Debuchy R."/>
            <person name="Gladieux P."/>
            <person name="Hiltunen Thoren M."/>
            <person name="Johannesson H."/>
        </authorList>
    </citation>
    <scope>NUCLEOTIDE SEQUENCE</scope>
    <source>
        <strain evidence="1">CBS 731.68</strain>
    </source>
</reference>
<dbReference type="Gene3D" id="3.30.420.10">
    <property type="entry name" value="Ribonuclease H-like superfamily/Ribonuclease H"/>
    <property type="match status" value="1"/>
</dbReference>
<keyword evidence="2" id="KW-1185">Reference proteome</keyword>
<dbReference type="RefSeq" id="XP_062642706.1">
    <property type="nucleotide sequence ID" value="XM_062790188.1"/>
</dbReference>
<dbReference type="GO" id="GO:0003676">
    <property type="term" value="F:nucleic acid binding"/>
    <property type="evidence" value="ECO:0007669"/>
    <property type="project" value="InterPro"/>
</dbReference>
<gene>
    <name evidence="1" type="ORF">N657DRAFT_605338</name>
</gene>
<evidence type="ECO:0000313" key="1">
    <source>
        <dbReference type="EMBL" id="KAK4118933.1"/>
    </source>
</evidence>
<dbReference type="InterPro" id="IPR036397">
    <property type="entry name" value="RNaseH_sf"/>
</dbReference>
<dbReference type="AlphaFoldDB" id="A0AAN6TQR5"/>
<dbReference type="EMBL" id="MU853256">
    <property type="protein sequence ID" value="KAK4118933.1"/>
    <property type="molecule type" value="Genomic_DNA"/>
</dbReference>
<dbReference type="GeneID" id="87826958"/>
<comment type="caution">
    <text evidence="1">The sequence shown here is derived from an EMBL/GenBank/DDBJ whole genome shotgun (WGS) entry which is preliminary data.</text>
</comment>
<reference evidence="1" key="2">
    <citation type="submission" date="2023-05" db="EMBL/GenBank/DDBJ databases">
        <authorList>
            <consortium name="Lawrence Berkeley National Laboratory"/>
            <person name="Steindorff A."/>
            <person name="Hensen N."/>
            <person name="Bonometti L."/>
            <person name="Westerberg I."/>
            <person name="Brannstrom I.O."/>
            <person name="Guillou S."/>
            <person name="Cros-Aarteil S."/>
            <person name="Calhoun S."/>
            <person name="Haridas S."/>
            <person name="Kuo A."/>
            <person name="Mondo S."/>
            <person name="Pangilinan J."/>
            <person name="Riley R."/>
            <person name="Labutti K."/>
            <person name="Andreopoulos B."/>
            <person name="Lipzen A."/>
            <person name="Chen C."/>
            <person name="Yanf M."/>
            <person name="Daum C."/>
            <person name="Ng V."/>
            <person name="Clum A."/>
            <person name="Ohm R."/>
            <person name="Martin F."/>
            <person name="Silar P."/>
            <person name="Natvig D."/>
            <person name="Lalanne C."/>
            <person name="Gautier V."/>
            <person name="Ament-Velasquez S.L."/>
            <person name="Kruys A."/>
            <person name="Hutchinson M.I."/>
            <person name="Powell A.J."/>
            <person name="Barry K."/>
            <person name="Miller A.N."/>
            <person name="Grigoriev I.V."/>
            <person name="Debuchy R."/>
            <person name="Gladieux P."/>
            <person name="Thoren M.H."/>
            <person name="Johannesson H."/>
        </authorList>
    </citation>
    <scope>NUCLEOTIDE SEQUENCE</scope>
    <source>
        <strain evidence="1">CBS 731.68</strain>
    </source>
</reference>
<protein>
    <recommendedName>
        <fullName evidence="3">Transposase</fullName>
    </recommendedName>
</protein>